<name>A0A0A8XTX6_ARUDO</name>
<sequence length="85" mass="9679">MSDTRLYQNGRYYYDVDNDRYGYGRESNPVRTRPEEFVAGDRRGRYGGSAAAGGYEYGNGNKFGNGVMENRNGFQEEGRNGRYVP</sequence>
<proteinExistence type="predicted"/>
<evidence type="ECO:0000313" key="1">
    <source>
        <dbReference type="EMBL" id="JAD17454.1"/>
    </source>
</evidence>
<accession>A0A0A8XTX6</accession>
<protein>
    <submittedName>
        <fullName evidence="1">Uncharacterized protein</fullName>
    </submittedName>
</protein>
<dbReference type="AlphaFoldDB" id="A0A0A8XTX6"/>
<dbReference type="EMBL" id="GBRH01280441">
    <property type="protein sequence ID" value="JAD17454.1"/>
    <property type="molecule type" value="Transcribed_RNA"/>
</dbReference>
<reference evidence="1" key="1">
    <citation type="submission" date="2014-09" db="EMBL/GenBank/DDBJ databases">
        <authorList>
            <person name="Magalhaes I.L.F."/>
            <person name="Oliveira U."/>
            <person name="Santos F.R."/>
            <person name="Vidigal T.H.D.A."/>
            <person name="Brescovit A.D."/>
            <person name="Santos A.J."/>
        </authorList>
    </citation>
    <scope>NUCLEOTIDE SEQUENCE</scope>
    <source>
        <tissue evidence="1">Shoot tissue taken approximately 20 cm above the soil surface</tissue>
    </source>
</reference>
<organism evidence="1">
    <name type="scientific">Arundo donax</name>
    <name type="common">Giant reed</name>
    <name type="synonym">Donax arundinaceus</name>
    <dbReference type="NCBI Taxonomy" id="35708"/>
    <lineage>
        <taxon>Eukaryota</taxon>
        <taxon>Viridiplantae</taxon>
        <taxon>Streptophyta</taxon>
        <taxon>Embryophyta</taxon>
        <taxon>Tracheophyta</taxon>
        <taxon>Spermatophyta</taxon>
        <taxon>Magnoliopsida</taxon>
        <taxon>Liliopsida</taxon>
        <taxon>Poales</taxon>
        <taxon>Poaceae</taxon>
        <taxon>PACMAD clade</taxon>
        <taxon>Arundinoideae</taxon>
        <taxon>Arundineae</taxon>
        <taxon>Arundo</taxon>
    </lineage>
</organism>
<reference evidence="1" key="2">
    <citation type="journal article" date="2015" name="Data Brief">
        <title>Shoot transcriptome of the giant reed, Arundo donax.</title>
        <authorList>
            <person name="Barrero R.A."/>
            <person name="Guerrero F.D."/>
            <person name="Moolhuijzen P."/>
            <person name="Goolsby J.A."/>
            <person name="Tidwell J."/>
            <person name="Bellgard S.E."/>
            <person name="Bellgard M.I."/>
        </authorList>
    </citation>
    <scope>NUCLEOTIDE SEQUENCE</scope>
    <source>
        <tissue evidence="1">Shoot tissue taken approximately 20 cm above the soil surface</tissue>
    </source>
</reference>